<keyword evidence="2" id="KW-1185">Reference proteome</keyword>
<evidence type="ECO:0000313" key="3">
    <source>
        <dbReference type="WBParaSite" id="TREG1_93610.1"/>
    </source>
</evidence>
<dbReference type="Proteomes" id="UP000050795">
    <property type="component" value="Unassembled WGS sequence"/>
</dbReference>
<protein>
    <submittedName>
        <fullName evidence="3">Uncharacterized protein</fullName>
    </submittedName>
</protein>
<keyword evidence="1" id="KW-0812">Transmembrane</keyword>
<accession>A0AA85KH83</accession>
<reference evidence="3" key="2">
    <citation type="submission" date="2023-11" db="UniProtKB">
        <authorList>
            <consortium name="WormBaseParasite"/>
        </authorList>
    </citation>
    <scope>IDENTIFICATION</scope>
</reference>
<dbReference type="WBParaSite" id="TREG1_93610.1">
    <property type="protein sequence ID" value="TREG1_93610.1"/>
    <property type="gene ID" value="TREG1_93610"/>
</dbReference>
<evidence type="ECO:0000313" key="2">
    <source>
        <dbReference type="Proteomes" id="UP000050795"/>
    </source>
</evidence>
<evidence type="ECO:0000256" key="1">
    <source>
        <dbReference type="SAM" id="Phobius"/>
    </source>
</evidence>
<name>A0AA85KH83_TRIRE</name>
<keyword evidence="1" id="KW-1133">Transmembrane helix</keyword>
<keyword evidence="1" id="KW-0472">Membrane</keyword>
<organism evidence="2 3">
    <name type="scientific">Trichobilharzia regenti</name>
    <name type="common">Nasal bird schistosome</name>
    <dbReference type="NCBI Taxonomy" id="157069"/>
    <lineage>
        <taxon>Eukaryota</taxon>
        <taxon>Metazoa</taxon>
        <taxon>Spiralia</taxon>
        <taxon>Lophotrochozoa</taxon>
        <taxon>Platyhelminthes</taxon>
        <taxon>Trematoda</taxon>
        <taxon>Digenea</taxon>
        <taxon>Strigeidida</taxon>
        <taxon>Schistosomatoidea</taxon>
        <taxon>Schistosomatidae</taxon>
        <taxon>Trichobilharzia</taxon>
    </lineage>
</organism>
<feature type="transmembrane region" description="Helical" evidence="1">
    <location>
        <begin position="98"/>
        <end position="129"/>
    </location>
</feature>
<proteinExistence type="predicted"/>
<dbReference type="AlphaFoldDB" id="A0AA85KH83"/>
<sequence>MCYVCLLPRRAMLADIGSGWKRASGGQTKTWLHQSMKCTTVSLSHVGRYRLLGWGPRDGKHQCRLETIDDIAQNLSSQWVVQMHSHSLSPIISNKTIWFFHITILFASYLCLLSLLCISFCFLLLLFVLSVV</sequence>
<reference evidence="2" key="1">
    <citation type="submission" date="2022-06" db="EMBL/GenBank/DDBJ databases">
        <authorList>
            <person name="Berger JAMES D."/>
            <person name="Berger JAMES D."/>
        </authorList>
    </citation>
    <scope>NUCLEOTIDE SEQUENCE [LARGE SCALE GENOMIC DNA]</scope>
</reference>